<dbReference type="PROSITE" id="PS51775">
    <property type="entry name" value="GTD_BINDING"/>
    <property type="match status" value="1"/>
</dbReference>
<dbReference type="AlphaFoldDB" id="A0A9Q1QMZ5"/>
<name>A0A9Q1QMZ5_9CARY</name>
<feature type="domain" description="GTD-binding" evidence="6">
    <location>
        <begin position="144"/>
        <end position="242"/>
    </location>
</feature>
<evidence type="ECO:0000259" key="6">
    <source>
        <dbReference type="PROSITE" id="PS51775"/>
    </source>
</evidence>
<dbReference type="PANTHER" id="PTHR31422">
    <property type="entry name" value="BNAANNG28530D PROTEIN"/>
    <property type="match status" value="1"/>
</dbReference>
<evidence type="ECO:0000256" key="2">
    <source>
        <dbReference type="ARBA" id="ARBA00022692"/>
    </source>
</evidence>
<evidence type="ECO:0000313" key="8">
    <source>
        <dbReference type="Proteomes" id="UP001153076"/>
    </source>
</evidence>
<evidence type="ECO:0000256" key="1">
    <source>
        <dbReference type="ARBA" id="ARBA00004370"/>
    </source>
</evidence>
<reference evidence="7" key="1">
    <citation type="submission" date="2022-04" db="EMBL/GenBank/DDBJ databases">
        <title>Carnegiea gigantea Genome sequencing and assembly v2.</title>
        <authorList>
            <person name="Copetti D."/>
            <person name="Sanderson M.J."/>
            <person name="Burquez A."/>
            <person name="Wojciechowski M.F."/>
        </authorList>
    </citation>
    <scope>NUCLEOTIDE SEQUENCE</scope>
    <source>
        <strain evidence="7">SGP5-SGP5p</strain>
        <tissue evidence="7">Aerial part</tissue>
    </source>
</reference>
<evidence type="ECO:0000256" key="3">
    <source>
        <dbReference type="ARBA" id="ARBA00022989"/>
    </source>
</evidence>
<gene>
    <name evidence="7" type="ORF">Cgig2_019460</name>
</gene>
<dbReference type="Proteomes" id="UP001153076">
    <property type="component" value="Unassembled WGS sequence"/>
</dbReference>
<keyword evidence="3" id="KW-1133">Transmembrane helix</keyword>
<organism evidence="7 8">
    <name type="scientific">Carnegiea gigantea</name>
    <dbReference type="NCBI Taxonomy" id="171969"/>
    <lineage>
        <taxon>Eukaryota</taxon>
        <taxon>Viridiplantae</taxon>
        <taxon>Streptophyta</taxon>
        <taxon>Embryophyta</taxon>
        <taxon>Tracheophyta</taxon>
        <taxon>Spermatophyta</taxon>
        <taxon>Magnoliopsida</taxon>
        <taxon>eudicotyledons</taxon>
        <taxon>Gunneridae</taxon>
        <taxon>Pentapetalae</taxon>
        <taxon>Caryophyllales</taxon>
        <taxon>Cactineae</taxon>
        <taxon>Cactaceae</taxon>
        <taxon>Cactoideae</taxon>
        <taxon>Echinocereeae</taxon>
        <taxon>Carnegiea</taxon>
    </lineage>
</organism>
<dbReference type="PANTHER" id="PTHR31422:SF2">
    <property type="entry name" value="PROTEIN FLOURY 1-LIKE"/>
    <property type="match status" value="1"/>
</dbReference>
<keyword evidence="8" id="KW-1185">Reference proteome</keyword>
<keyword evidence="5" id="KW-0175">Coiled coil</keyword>
<sequence length="291" mass="33367">MRRLCFLIAFCSVLEFYKRVFRAFVGFLLMDSLSNLKLLLNKNGFKALQFRGNCKFRTGFSSVCSNGDEFDGGKKLSFNSGTTRVSRVLGNKTHNDRSGDQKFEETDEVLSSNSLLQKIRRESLGGYEKGEEENKECCDEDQVFDVMLLRKMVKAERQWANAAHLELDKERMASASAADEAMAMILRLQNEKSSLQMQVNQLQRQSEEKQLYDQDLIHSLQWIILKHESERSLLEDQLRMCRQKLRMYVKGEEWDQFDNVCPTPSATCSSSGGSKFDDLLVNALDLDSSPM</sequence>
<evidence type="ECO:0000313" key="7">
    <source>
        <dbReference type="EMBL" id="KAJ8447466.1"/>
    </source>
</evidence>
<feature type="coiled-coil region" evidence="5">
    <location>
        <begin position="178"/>
        <end position="208"/>
    </location>
</feature>
<dbReference type="InterPro" id="IPR007656">
    <property type="entry name" value="GTD-bd"/>
</dbReference>
<proteinExistence type="predicted"/>
<protein>
    <recommendedName>
        <fullName evidence="6">GTD-binding domain-containing protein</fullName>
    </recommendedName>
</protein>
<comment type="caution">
    <text evidence="7">The sequence shown here is derived from an EMBL/GenBank/DDBJ whole genome shotgun (WGS) entry which is preliminary data.</text>
</comment>
<evidence type="ECO:0000256" key="5">
    <source>
        <dbReference type="SAM" id="Coils"/>
    </source>
</evidence>
<keyword evidence="2" id="KW-0812">Transmembrane</keyword>
<dbReference type="EMBL" id="JAKOGI010000038">
    <property type="protein sequence ID" value="KAJ8447466.1"/>
    <property type="molecule type" value="Genomic_DNA"/>
</dbReference>
<dbReference type="OrthoDB" id="1100010at2759"/>
<dbReference type="GO" id="GO:0080115">
    <property type="term" value="F:myosin XI tail binding"/>
    <property type="evidence" value="ECO:0007669"/>
    <property type="project" value="UniProtKB-ARBA"/>
</dbReference>
<dbReference type="Pfam" id="PF04576">
    <property type="entry name" value="Zein-binding"/>
    <property type="match status" value="1"/>
</dbReference>
<keyword evidence="4" id="KW-0472">Membrane</keyword>
<accession>A0A9Q1QMZ5</accession>
<evidence type="ECO:0000256" key="4">
    <source>
        <dbReference type="ARBA" id="ARBA00023136"/>
    </source>
</evidence>
<comment type="subcellular location">
    <subcellularLocation>
        <location evidence="1">Membrane</location>
    </subcellularLocation>
</comment>
<dbReference type="GO" id="GO:0016020">
    <property type="term" value="C:membrane"/>
    <property type="evidence" value="ECO:0007669"/>
    <property type="project" value="UniProtKB-SubCell"/>
</dbReference>